<dbReference type="InterPro" id="IPR036259">
    <property type="entry name" value="MFS_trans_sf"/>
</dbReference>
<dbReference type="InterPro" id="IPR011701">
    <property type="entry name" value="MFS"/>
</dbReference>
<keyword evidence="10" id="KW-1185">Reference proteome</keyword>
<proteinExistence type="predicted"/>
<feature type="transmembrane region" description="Helical" evidence="7">
    <location>
        <begin position="164"/>
        <end position="184"/>
    </location>
</feature>
<comment type="caution">
    <text evidence="9">The sequence shown here is derived from an EMBL/GenBank/DDBJ whole genome shotgun (WGS) entry which is preliminary data.</text>
</comment>
<dbReference type="RefSeq" id="WP_350376750.1">
    <property type="nucleotide sequence ID" value="NZ_JBELQD010000002.1"/>
</dbReference>
<dbReference type="EMBL" id="JBELQD010000002">
    <property type="protein sequence ID" value="MER2287459.1"/>
    <property type="molecule type" value="Genomic_DNA"/>
</dbReference>
<keyword evidence="5 7" id="KW-1133">Transmembrane helix</keyword>
<evidence type="ECO:0000256" key="2">
    <source>
        <dbReference type="ARBA" id="ARBA00022448"/>
    </source>
</evidence>
<reference evidence="9" key="1">
    <citation type="submission" date="2024-06" db="EMBL/GenBank/DDBJ databases">
        <authorList>
            <person name="Campbell A.G."/>
        </authorList>
    </citation>
    <scope>NUCLEOTIDE SEQUENCE</scope>
    <source>
        <strain evidence="9">EM17</strain>
    </source>
</reference>
<organism evidence="9 10">
    <name type="scientific">Methylobacterium brachiatum</name>
    <dbReference type="NCBI Taxonomy" id="269660"/>
    <lineage>
        <taxon>Bacteria</taxon>
        <taxon>Pseudomonadati</taxon>
        <taxon>Pseudomonadota</taxon>
        <taxon>Alphaproteobacteria</taxon>
        <taxon>Hyphomicrobiales</taxon>
        <taxon>Methylobacteriaceae</taxon>
        <taxon>Methylobacterium</taxon>
    </lineage>
</organism>
<feature type="transmembrane region" description="Helical" evidence="7">
    <location>
        <begin position="205"/>
        <end position="228"/>
    </location>
</feature>
<dbReference type="InterPro" id="IPR050171">
    <property type="entry name" value="MFS_Transporters"/>
</dbReference>
<feature type="transmembrane region" description="Helical" evidence="7">
    <location>
        <begin position="100"/>
        <end position="117"/>
    </location>
</feature>
<feature type="transmembrane region" description="Helical" evidence="7">
    <location>
        <begin position="47"/>
        <end position="68"/>
    </location>
</feature>
<sequence length="417" mass="43207">MDSETLSRRTLRFVNVAHALDHFVLLIYPTAVIAIAAQTGLGYGELIGLATGAFVAFGLCSLPMGWLADRFGRRNMLAVFFLGYGLSCLGVASATTPLSFALWLCVLGLASAIYHPVGSTMLVTHARRLGRDLGVNGVWGNLGAASASGVTALLAANIGWRAAFVVPGLVCLACGAAFLALVPGDGEAGGKKAGGAAAIAVSRPWMLMGLYALAIFAGGVTFNLTTISLPKVIDEGVGQALPLTLIGSLATVVFLFGALMQLAMGRLIDRFSLPSLFVTLSVLQPLGLGIAALTTGLPLLVGLMLAMTAIYGQVVINDAMIARYVPPAYRARAYSVRYFVGFTASGFVVPAIAVLHDRGGFALVLGIAAACGAVIWLSALGFLKVTQGGPGPSWRRRNRPAVCRPGPPLLRGHGSEP</sequence>
<evidence type="ECO:0000313" key="10">
    <source>
        <dbReference type="Proteomes" id="UP001432995"/>
    </source>
</evidence>
<dbReference type="PANTHER" id="PTHR23517:SF2">
    <property type="entry name" value="MULTIDRUG RESISTANCE PROTEIN MDTH"/>
    <property type="match status" value="1"/>
</dbReference>
<dbReference type="Pfam" id="PF07690">
    <property type="entry name" value="MFS_1"/>
    <property type="match status" value="1"/>
</dbReference>
<dbReference type="PROSITE" id="PS50850">
    <property type="entry name" value="MFS"/>
    <property type="match status" value="1"/>
</dbReference>
<feature type="transmembrane region" description="Helical" evidence="7">
    <location>
        <begin position="138"/>
        <end position="158"/>
    </location>
</feature>
<dbReference type="PANTHER" id="PTHR23517">
    <property type="entry name" value="RESISTANCE PROTEIN MDTM, PUTATIVE-RELATED-RELATED"/>
    <property type="match status" value="1"/>
</dbReference>
<accession>A0ABV1QXY7</accession>
<feature type="transmembrane region" description="Helical" evidence="7">
    <location>
        <begin position="336"/>
        <end position="355"/>
    </location>
</feature>
<feature type="transmembrane region" description="Helical" evidence="7">
    <location>
        <begin position="271"/>
        <end position="293"/>
    </location>
</feature>
<evidence type="ECO:0000256" key="5">
    <source>
        <dbReference type="ARBA" id="ARBA00022989"/>
    </source>
</evidence>
<dbReference type="InterPro" id="IPR020846">
    <property type="entry name" value="MFS_dom"/>
</dbReference>
<evidence type="ECO:0000256" key="6">
    <source>
        <dbReference type="ARBA" id="ARBA00023136"/>
    </source>
</evidence>
<dbReference type="SUPFAM" id="SSF103473">
    <property type="entry name" value="MFS general substrate transporter"/>
    <property type="match status" value="1"/>
</dbReference>
<keyword evidence="6 7" id="KW-0472">Membrane</keyword>
<evidence type="ECO:0000259" key="8">
    <source>
        <dbReference type="PROSITE" id="PS50850"/>
    </source>
</evidence>
<evidence type="ECO:0000256" key="4">
    <source>
        <dbReference type="ARBA" id="ARBA00022692"/>
    </source>
</evidence>
<keyword evidence="2" id="KW-0813">Transport</keyword>
<feature type="transmembrane region" description="Helical" evidence="7">
    <location>
        <begin position="361"/>
        <end position="383"/>
    </location>
</feature>
<keyword evidence="3" id="KW-1003">Cell membrane</keyword>
<feature type="transmembrane region" description="Helical" evidence="7">
    <location>
        <begin position="299"/>
        <end position="316"/>
    </location>
</feature>
<evidence type="ECO:0000256" key="1">
    <source>
        <dbReference type="ARBA" id="ARBA00004651"/>
    </source>
</evidence>
<comment type="subcellular location">
    <subcellularLocation>
        <location evidence="1">Cell membrane</location>
        <topology evidence="1">Multi-pass membrane protein</topology>
    </subcellularLocation>
</comment>
<evidence type="ECO:0000256" key="3">
    <source>
        <dbReference type="ARBA" id="ARBA00022475"/>
    </source>
</evidence>
<feature type="transmembrane region" description="Helical" evidence="7">
    <location>
        <begin position="75"/>
        <end position="94"/>
    </location>
</feature>
<dbReference type="Gene3D" id="1.20.1250.20">
    <property type="entry name" value="MFS general substrate transporter like domains"/>
    <property type="match status" value="2"/>
</dbReference>
<dbReference type="Proteomes" id="UP001432995">
    <property type="component" value="Unassembled WGS sequence"/>
</dbReference>
<keyword evidence="4 7" id="KW-0812">Transmembrane</keyword>
<gene>
    <name evidence="9" type="ORF">ABS770_04250</name>
</gene>
<feature type="transmembrane region" description="Helical" evidence="7">
    <location>
        <begin position="20"/>
        <end position="41"/>
    </location>
</feature>
<feature type="domain" description="Major facilitator superfamily (MFS) profile" evidence="8">
    <location>
        <begin position="10"/>
        <end position="387"/>
    </location>
</feature>
<evidence type="ECO:0000256" key="7">
    <source>
        <dbReference type="SAM" id="Phobius"/>
    </source>
</evidence>
<evidence type="ECO:0000313" key="9">
    <source>
        <dbReference type="EMBL" id="MER2287459.1"/>
    </source>
</evidence>
<feature type="transmembrane region" description="Helical" evidence="7">
    <location>
        <begin position="240"/>
        <end position="259"/>
    </location>
</feature>
<protein>
    <submittedName>
        <fullName evidence="9">MFS transporter</fullName>
    </submittedName>
</protein>
<name>A0ABV1QXY7_9HYPH</name>